<dbReference type="AlphaFoldDB" id="A0A8T2JLZ6"/>
<protein>
    <submittedName>
        <fullName evidence="7">Uncharacterized protein</fullName>
    </submittedName>
</protein>
<dbReference type="Pfam" id="PF06083">
    <property type="entry name" value="IL17"/>
    <property type="match status" value="1"/>
</dbReference>
<comment type="subcellular location">
    <subcellularLocation>
        <location evidence="1">Secreted</location>
    </subcellularLocation>
</comment>
<dbReference type="GO" id="GO:0005615">
    <property type="term" value="C:extracellular space"/>
    <property type="evidence" value="ECO:0007669"/>
    <property type="project" value="UniProtKB-KW"/>
</dbReference>
<dbReference type="GO" id="GO:0006954">
    <property type="term" value="P:inflammatory response"/>
    <property type="evidence" value="ECO:0007669"/>
    <property type="project" value="InterPro"/>
</dbReference>
<dbReference type="EMBL" id="JAACNH010000003">
    <property type="protein sequence ID" value="KAG8446295.1"/>
    <property type="molecule type" value="Genomic_DNA"/>
</dbReference>
<keyword evidence="8" id="KW-1185">Reference proteome</keyword>
<dbReference type="InterPro" id="IPR010345">
    <property type="entry name" value="IL-17_fam"/>
</dbReference>
<feature type="signal peptide" evidence="6">
    <location>
        <begin position="1"/>
        <end position="19"/>
    </location>
</feature>
<dbReference type="OrthoDB" id="6038945at2759"/>
<proteinExistence type="inferred from homology"/>
<dbReference type="InterPro" id="IPR029034">
    <property type="entry name" value="Cystine-knot_cytokine"/>
</dbReference>
<keyword evidence="5 6" id="KW-0732">Signal</keyword>
<evidence type="ECO:0000256" key="4">
    <source>
        <dbReference type="ARBA" id="ARBA00022525"/>
    </source>
</evidence>
<comment type="similarity">
    <text evidence="2">Belongs to the IL-17 family.</text>
</comment>
<dbReference type="EMBL" id="JAACNH010000003">
    <property type="protein sequence ID" value="KAG8446296.1"/>
    <property type="molecule type" value="Genomic_DNA"/>
</dbReference>
<comment type="caution">
    <text evidence="7">The sequence shown here is derived from an EMBL/GenBank/DDBJ whole genome shotgun (WGS) entry which is preliminary data.</text>
</comment>
<evidence type="ECO:0000256" key="3">
    <source>
        <dbReference type="ARBA" id="ARBA00022514"/>
    </source>
</evidence>
<feature type="chain" id="PRO_5036275727" evidence="6">
    <location>
        <begin position="20"/>
        <end position="161"/>
    </location>
</feature>
<dbReference type="GO" id="GO:0005125">
    <property type="term" value="F:cytokine activity"/>
    <property type="evidence" value="ECO:0007669"/>
    <property type="project" value="UniProtKB-KW"/>
</dbReference>
<evidence type="ECO:0000256" key="6">
    <source>
        <dbReference type="SAM" id="SignalP"/>
    </source>
</evidence>
<keyword evidence="3" id="KW-0202">Cytokine</keyword>
<dbReference type="PRINTS" id="PR01932">
    <property type="entry name" value="INTRLEUKIN17"/>
</dbReference>
<accession>A0A8T2JLZ6</accession>
<keyword evidence="4" id="KW-0964">Secreted</keyword>
<evidence type="ECO:0000256" key="5">
    <source>
        <dbReference type="ARBA" id="ARBA00022729"/>
    </source>
</evidence>
<dbReference type="InterPro" id="IPR020440">
    <property type="entry name" value="IL-17_chr"/>
</dbReference>
<gene>
    <name evidence="7" type="ORF">GDO86_013939</name>
</gene>
<organism evidence="7 8">
    <name type="scientific">Hymenochirus boettgeri</name>
    <name type="common">Congo dwarf clawed frog</name>
    <dbReference type="NCBI Taxonomy" id="247094"/>
    <lineage>
        <taxon>Eukaryota</taxon>
        <taxon>Metazoa</taxon>
        <taxon>Chordata</taxon>
        <taxon>Craniata</taxon>
        <taxon>Vertebrata</taxon>
        <taxon>Euteleostomi</taxon>
        <taxon>Amphibia</taxon>
        <taxon>Batrachia</taxon>
        <taxon>Anura</taxon>
        <taxon>Pipoidea</taxon>
        <taxon>Pipidae</taxon>
        <taxon>Pipinae</taxon>
        <taxon>Hymenochirus</taxon>
    </lineage>
</organism>
<evidence type="ECO:0000256" key="1">
    <source>
        <dbReference type="ARBA" id="ARBA00004613"/>
    </source>
</evidence>
<dbReference type="SUPFAM" id="SSF57501">
    <property type="entry name" value="Cystine-knot cytokines"/>
    <property type="match status" value="1"/>
</dbReference>
<dbReference type="Gene3D" id="2.10.90.10">
    <property type="entry name" value="Cystine-knot cytokines"/>
    <property type="match status" value="1"/>
</dbReference>
<reference evidence="7" key="1">
    <citation type="thesis" date="2020" institute="ProQuest LLC" country="789 East Eisenhower Parkway, Ann Arbor, MI, USA">
        <title>Comparative Genomics and Chromosome Evolution.</title>
        <authorList>
            <person name="Mudd A.B."/>
        </authorList>
    </citation>
    <scope>NUCLEOTIDE SEQUENCE</scope>
    <source>
        <strain evidence="7">Female2</strain>
        <tissue evidence="7">Blood</tissue>
    </source>
</reference>
<sequence length="161" mass="18964">MKLLPLLLFLVVTWTCCEGNHVRCKDPSQHHLQMRLIRLAPEASLILLKDNTVTDVELKKCPKNMNHTSELPQDRSISPWSYRTNEDLNRYPQKITEAYCLCEGCISIHNKQQNSVVSVPFYKEVPILHKTPKCKRGRYIYKLRYIKIAQFCICRFHKSKF</sequence>
<evidence type="ECO:0000313" key="8">
    <source>
        <dbReference type="Proteomes" id="UP000812440"/>
    </source>
</evidence>
<name>A0A8T2JLZ6_9PIPI</name>
<dbReference type="Proteomes" id="UP000812440">
    <property type="component" value="Chromosome 8_10"/>
</dbReference>
<evidence type="ECO:0000256" key="2">
    <source>
        <dbReference type="ARBA" id="ARBA00007236"/>
    </source>
</evidence>
<evidence type="ECO:0000313" key="7">
    <source>
        <dbReference type="EMBL" id="KAG8446295.1"/>
    </source>
</evidence>